<dbReference type="EMBL" id="BAAAMU010000015">
    <property type="protein sequence ID" value="GAA1628053.1"/>
    <property type="molecule type" value="Genomic_DNA"/>
</dbReference>
<comment type="caution">
    <text evidence="1">The sequence shown here is derived from an EMBL/GenBank/DDBJ whole genome shotgun (WGS) entry which is preliminary data.</text>
</comment>
<name>A0ABP4QZ49_9ACTN</name>
<sequence length="164" mass="18370">MSLEEGCLSNASRRHRITLDGVAPIRSRLAPRARLLIWPDLSTDVEAALAGLPDDGLVEIVWQNPQGHITSLTVDETDYPALPAMLAEVRAVLIPSCYEDERKPLPTSIYCAVVRNCNSVWWADIICYGADVADYVTREFYPLDEDQRAREDGIPVPVWNEFIS</sequence>
<protein>
    <submittedName>
        <fullName evidence="1">Uncharacterized protein</fullName>
    </submittedName>
</protein>
<accession>A0ABP4QZ49</accession>
<keyword evidence="2" id="KW-1185">Reference proteome</keyword>
<reference evidence="2" key="1">
    <citation type="journal article" date="2019" name="Int. J. Syst. Evol. Microbiol.">
        <title>The Global Catalogue of Microorganisms (GCM) 10K type strain sequencing project: providing services to taxonomists for standard genome sequencing and annotation.</title>
        <authorList>
            <consortium name="The Broad Institute Genomics Platform"/>
            <consortium name="The Broad Institute Genome Sequencing Center for Infectious Disease"/>
            <person name="Wu L."/>
            <person name="Ma J."/>
        </authorList>
    </citation>
    <scope>NUCLEOTIDE SEQUENCE [LARGE SCALE GENOMIC DNA]</scope>
    <source>
        <strain evidence="2">JCM 13929</strain>
    </source>
</reference>
<dbReference type="Proteomes" id="UP001500064">
    <property type="component" value="Unassembled WGS sequence"/>
</dbReference>
<evidence type="ECO:0000313" key="1">
    <source>
        <dbReference type="EMBL" id="GAA1628053.1"/>
    </source>
</evidence>
<organism evidence="1 2">
    <name type="scientific">Nonomuraea maheshkhaliensis</name>
    <dbReference type="NCBI Taxonomy" id="419590"/>
    <lineage>
        <taxon>Bacteria</taxon>
        <taxon>Bacillati</taxon>
        <taxon>Actinomycetota</taxon>
        <taxon>Actinomycetes</taxon>
        <taxon>Streptosporangiales</taxon>
        <taxon>Streptosporangiaceae</taxon>
        <taxon>Nonomuraea</taxon>
    </lineage>
</organism>
<proteinExistence type="predicted"/>
<gene>
    <name evidence="1" type="ORF">GCM10009733_025980</name>
</gene>
<evidence type="ECO:0000313" key="2">
    <source>
        <dbReference type="Proteomes" id="UP001500064"/>
    </source>
</evidence>